<proteinExistence type="predicted"/>
<reference evidence="1" key="1">
    <citation type="journal article" date="2020" name="Stud. Mycol.">
        <title>101 Dothideomycetes genomes: a test case for predicting lifestyles and emergence of pathogens.</title>
        <authorList>
            <person name="Haridas S."/>
            <person name="Albert R."/>
            <person name="Binder M."/>
            <person name="Bloem J."/>
            <person name="Labutti K."/>
            <person name="Salamov A."/>
            <person name="Andreopoulos B."/>
            <person name="Baker S."/>
            <person name="Barry K."/>
            <person name="Bills G."/>
            <person name="Bluhm B."/>
            <person name="Cannon C."/>
            <person name="Castanera R."/>
            <person name="Culley D."/>
            <person name="Daum C."/>
            <person name="Ezra D."/>
            <person name="Gonzalez J."/>
            <person name="Henrissat B."/>
            <person name="Kuo A."/>
            <person name="Liang C."/>
            <person name="Lipzen A."/>
            <person name="Lutzoni F."/>
            <person name="Magnuson J."/>
            <person name="Mondo S."/>
            <person name="Nolan M."/>
            <person name="Ohm R."/>
            <person name="Pangilinan J."/>
            <person name="Park H.-J."/>
            <person name="Ramirez L."/>
            <person name="Alfaro M."/>
            <person name="Sun H."/>
            <person name="Tritt A."/>
            <person name="Yoshinaga Y."/>
            <person name="Zwiers L.-H."/>
            <person name="Turgeon B."/>
            <person name="Goodwin S."/>
            <person name="Spatafora J."/>
            <person name="Crous P."/>
            <person name="Grigoriev I."/>
        </authorList>
    </citation>
    <scope>NUCLEOTIDE SEQUENCE</scope>
    <source>
        <strain evidence="1">CBS 109.77</strain>
    </source>
</reference>
<dbReference type="AlphaFoldDB" id="A0A6A6XBE1"/>
<keyword evidence="2" id="KW-1185">Reference proteome</keyword>
<evidence type="ECO:0000313" key="1">
    <source>
        <dbReference type="EMBL" id="KAF2793235.1"/>
    </source>
</evidence>
<gene>
    <name evidence="1" type="ORF">K505DRAFT_362161</name>
</gene>
<dbReference type="InterPro" id="IPR021838">
    <property type="entry name" value="DUF3431"/>
</dbReference>
<accession>A0A6A6XBE1</accession>
<dbReference type="EMBL" id="MU001936">
    <property type="protein sequence ID" value="KAF2793235.1"/>
    <property type="molecule type" value="Genomic_DNA"/>
</dbReference>
<organism evidence="1 2">
    <name type="scientific">Melanomma pulvis-pyrius CBS 109.77</name>
    <dbReference type="NCBI Taxonomy" id="1314802"/>
    <lineage>
        <taxon>Eukaryota</taxon>
        <taxon>Fungi</taxon>
        <taxon>Dikarya</taxon>
        <taxon>Ascomycota</taxon>
        <taxon>Pezizomycotina</taxon>
        <taxon>Dothideomycetes</taxon>
        <taxon>Pleosporomycetidae</taxon>
        <taxon>Pleosporales</taxon>
        <taxon>Melanommataceae</taxon>
        <taxon>Melanomma</taxon>
    </lineage>
</organism>
<evidence type="ECO:0000313" key="2">
    <source>
        <dbReference type="Proteomes" id="UP000799757"/>
    </source>
</evidence>
<dbReference type="Proteomes" id="UP000799757">
    <property type="component" value="Unassembled WGS sequence"/>
</dbReference>
<name>A0A6A6XBE1_9PLEO</name>
<protein>
    <submittedName>
        <fullName evidence="1">Uncharacterized protein</fullName>
    </submittedName>
</protein>
<dbReference type="Pfam" id="PF11913">
    <property type="entry name" value="DUF3431"/>
    <property type="match status" value="1"/>
</dbReference>
<dbReference type="OrthoDB" id="28755at2759"/>
<dbReference type="PANTHER" id="PTHR37490">
    <property type="entry name" value="EXPRESSED PROTEIN"/>
    <property type="match status" value="1"/>
</dbReference>
<dbReference type="PANTHER" id="PTHR37490:SF1">
    <property type="entry name" value="GLYCOSYLTRANSFERASE 2-LIKE DOMAIN-CONTAINING PROTEIN"/>
    <property type="match status" value="1"/>
</dbReference>
<sequence>MARHLGAVSRKVTVSEAYNLGNSTPGGINVLHVIVDNMYFASDPAFSEFTDAFHDDGFFAEGLLLLIIGIVPYTQAELLRVSLLVPAGAGLLLAEYRLSVPNLAASVSAMVLAGVARALWKTVIKNHPGIVENSVNQTCQLITIEALIGVIWVMVFRTGDQIFVYDVRNAPLLAINALTSALTLTLGKSTLLHMGNDVADTSSQTVHDPTCHNWDALTLLALTGIVGCHSTLSIRRSYTNVYQFCCFIFAVLCICCKGRVDVFDVRLQKLWTIRSTHELVDVNSAPSAENNDAIGFAEESDRTGFSEFFLNSQYDRFPRFLPVLSVALLWTAYGVLNFTERPERYSPVFLDRDYVPQIPVEIVLSMYKEPVEEVTQLISNLKSMPALSDAHFTIYIKDSEANNQDIKHRTGADLVATLPNIGREGETYLNHILNKWHSLAKQTIFLQADIHNSREFFTHMNNYYRRLKTGFLSLGWSGAVCNCENCGDRLFWHDNTHFLPQTFNRMNSSAICGNVLLSYKGQFIVSAARIRGIDKDIYHGLWKAFVDEKSWAHQPEYLQGRPDSMSAPDFGYTMERTWNLLFQCSNIDVAWKCPSLVSRWRIGGDIGDCQCFDA</sequence>